<evidence type="ECO:0000313" key="2">
    <source>
        <dbReference type="Proteomes" id="UP000002875"/>
    </source>
</evidence>
<sequence length="145" mass="15430">MKKIAILFVSLFSLAITSCKDKTVPVSEKIKRSWAANIVKEGSTTVYTKGAASNTKPGYSSFTLNLLFAPNVTLKEADGNSFTGQYELIGDTKLVLKNLSPVPTGTGGTIEFTINSVTDTALDITRTSASQKTGGTINNYNLVAQ</sequence>
<proteinExistence type="predicted"/>
<dbReference type="PROSITE" id="PS51257">
    <property type="entry name" value="PROKAR_LIPOPROTEIN"/>
    <property type="match status" value="1"/>
</dbReference>
<dbReference type="RefSeq" id="WP_015028061.1">
    <property type="nucleotide sequence ID" value="NC_018748.1"/>
</dbReference>
<keyword evidence="2" id="KW-1185">Reference proteome</keyword>
<name>A0ABN4AJQ3_EMTOG</name>
<organism evidence="1 2">
    <name type="scientific">Emticicia oligotrophica (strain DSM 17448 / CIP 109782 / MTCC 6937 / GPTSA100-15)</name>
    <dbReference type="NCBI Taxonomy" id="929562"/>
    <lineage>
        <taxon>Bacteria</taxon>
        <taxon>Pseudomonadati</taxon>
        <taxon>Bacteroidota</taxon>
        <taxon>Cytophagia</taxon>
        <taxon>Cytophagales</taxon>
        <taxon>Leadbetterellaceae</taxon>
        <taxon>Emticicia</taxon>
    </lineage>
</organism>
<protein>
    <recommendedName>
        <fullName evidence="3">Lipocalin-like domain-containing protein</fullName>
    </recommendedName>
</protein>
<dbReference type="Proteomes" id="UP000002875">
    <property type="component" value="Chromosome"/>
</dbReference>
<evidence type="ECO:0000313" key="1">
    <source>
        <dbReference type="EMBL" id="AFK02361.1"/>
    </source>
</evidence>
<accession>A0ABN4AJQ3</accession>
<gene>
    <name evidence="1" type="ordered locus">Emtol_1212</name>
</gene>
<dbReference type="EMBL" id="CP002961">
    <property type="protein sequence ID" value="AFK02361.1"/>
    <property type="molecule type" value="Genomic_DNA"/>
</dbReference>
<evidence type="ECO:0008006" key="3">
    <source>
        <dbReference type="Google" id="ProtNLM"/>
    </source>
</evidence>
<reference evidence="1 2" key="1">
    <citation type="submission" date="2011-07" db="EMBL/GenBank/DDBJ databases">
        <title>The complete genome of chromosome of Emticicia oligotrophica DSM 17448.</title>
        <authorList>
            <consortium name="US DOE Joint Genome Institute (JGI-PGF)"/>
            <person name="Lucas S."/>
            <person name="Han J."/>
            <person name="Lapidus A."/>
            <person name="Bruce D."/>
            <person name="Goodwin L."/>
            <person name="Pitluck S."/>
            <person name="Peters L."/>
            <person name="Kyrpides N."/>
            <person name="Mavromatis K."/>
            <person name="Ivanova N."/>
            <person name="Ovchinnikova G."/>
            <person name="Teshima H."/>
            <person name="Detter J.C."/>
            <person name="Tapia R."/>
            <person name="Han C."/>
            <person name="Land M."/>
            <person name="Hauser L."/>
            <person name="Markowitz V."/>
            <person name="Cheng J.-F."/>
            <person name="Hugenholtz P."/>
            <person name="Woyke T."/>
            <person name="Wu D."/>
            <person name="Tindall B."/>
            <person name="Pomrenke H."/>
            <person name="Brambilla E."/>
            <person name="Klenk H.-P."/>
            <person name="Eisen J.A."/>
        </authorList>
    </citation>
    <scope>NUCLEOTIDE SEQUENCE [LARGE SCALE GENOMIC DNA]</scope>
    <source>
        <strain evidence="1 2">DSM 17448</strain>
    </source>
</reference>